<dbReference type="WBParaSite" id="jg9473">
    <property type="protein sequence ID" value="jg9473"/>
    <property type="gene ID" value="jg9473"/>
</dbReference>
<reference evidence="2" key="1">
    <citation type="submission" date="2022-11" db="UniProtKB">
        <authorList>
            <consortium name="WormBaseParasite"/>
        </authorList>
    </citation>
    <scope>IDENTIFICATION</scope>
</reference>
<accession>A0A915EUQ3</accession>
<proteinExistence type="predicted"/>
<evidence type="ECO:0000313" key="2">
    <source>
        <dbReference type="WBParaSite" id="jg9473"/>
    </source>
</evidence>
<keyword evidence="1" id="KW-1185">Reference proteome</keyword>
<dbReference type="AlphaFoldDB" id="A0A915EUQ3"/>
<protein>
    <submittedName>
        <fullName evidence="2">Uncharacterized protein</fullName>
    </submittedName>
</protein>
<organism evidence="1 2">
    <name type="scientific">Ditylenchus dipsaci</name>
    <dbReference type="NCBI Taxonomy" id="166011"/>
    <lineage>
        <taxon>Eukaryota</taxon>
        <taxon>Metazoa</taxon>
        <taxon>Ecdysozoa</taxon>
        <taxon>Nematoda</taxon>
        <taxon>Chromadorea</taxon>
        <taxon>Rhabditida</taxon>
        <taxon>Tylenchina</taxon>
        <taxon>Tylenchomorpha</taxon>
        <taxon>Sphaerularioidea</taxon>
        <taxon>Anguinidae</taxon>
        <taxon>Anguininae</taxon>
        <taxon>Ditylenchus</taxon>
    </lineage>
</organism>
<dbReference type="Proteomes" id="UP000887574">
    <property type="component" value="Unplaced"/>
</dbReference>
<sequence>MIELSNVLRLFFQTSNLTILFDIHSSAKQLSIINQPHVASSNEETASCFELEYPDAKQFLMHEGISNEVFQMALSIRLNFGCETLTKTEKTSQSWLLRYWLLLAPKLQWKEFSLNAVWQRQGIVTEPIVNY</sequence>
<name>A0A915EUQ3_9BILA</name>
<evidence type="ECO:0000313" key="1">
    <source>
        <dbReference type="Proteomes" id="UP000887574"/>
    </source>
</evidence>